<keyword evidence="5" id="KW-1185">Reference proteome</keyword>
<dbReference type="InterPro" id="IPR029045">
    <property type="entry name" value="ClpP/crotonase-like_dom_sf"/>
</dbReference>
<dbReference type="Gene3D" id="1.10.12.10">
    <property type="entry name" value="Lyase 2-enoyl-coa Hydratase, Chain A, domain 2"/>
    <property type="match status" value="1"/>
</dbReference>
<protein>
    <submittedName>
        <fullName evidence="4">Enoyl-CoA hydratase/isomerase family protein</fullName>
    </submittedName>
</protein>
<name>A0ABD5UD65_9EURY</name>
<accession>A0ABD5UD65</accession>
<dbReference type="RefSeq" id="WP_304450184.1">
    <property type="nucleotide sequence ID" value="NZ_JARRAH010000006.1"/>
</dbReference>
<evidence type="ECO:0000313" key="5">
    <source>
        <dbReference type="Proteomes" id="UP001596406"/>
    </source>
</evidence>
<dbReference type="Gene3D" id="3.90.226.10">
    <property type="entry name" value="2-enoyl-CoA Hydratase, Chain A, domain 1"/>
    <property type="match status" value="1"/>
</dbReference>
<evidence type="ECO:0000256" key="3">
    <source>
        <dbReference type="ARBA" id="ARBA00023235"/>
    </source>
</evidence>
<dbReference type="PANTHER" id="PTHR43684">
    <property type="match status" value="1"/>
</dbReference>
<comment type="subcellular location">
    <subcellularLocation>
        <location evidence="1">Peroxisome</location>
    </subcellularLocation>
</comment>
<keyword evidence="2" id="KW-0576">Peroxisome</keyword>
<dbReference type="Pfam" id="PF00378">
    <property type="entry name" value="ECH_1"/>
    <property type="match status" value="1"/>
</dbReference>
<keyword evidence="3" id="KW-0413">Isomerase</keyword>
<dbReference type="Proteomes" id="UP001596406">
    <property type="component" value="Unassembled WGS sequence"/>
</dbReference>
<dbReference type="SUPFAM" id="SSF52096">
    <property type="entry name" value="ClpP/crotonase"/>
    <property type="match status" value="1"/>
</dbReference>
<evidence type="ECO:0000313" key="4">
    <source>
        <dbReference type="EMBL" id="MFC6838495.1"/>
    </source>
</evidence>
<proteinExistence type="predicted"/>
<dbReference type="EMBL" id="JBHSXM010000006">
    <property type="protein sequence ID" value="MFC6838495.1"/>
    <property type="molecule type" value="Genomic_DNA"/>
</dbReference>
<dbReference type="InterPro" id="IPR001753">
    <property type="entry name" value="Enoyl-CoA_hydra/iso"/>
</dbReference>
<organism evidence="4 5">
    <name type="scientific">Halomarina ordinaria</name>
    <dbReference type="NCBI Taxonomy" id="3033939"/>
    <lineage>
        <taxon>Archaea</taxon>
        <taxon>Methanobacteriati</taxon>
        <taxon>Methanobacteriota</taxon>
        <taxon>Stenosarchaea group</taxon>
        <taxon>Halobacteria</taxon>
        <taxon>Halobacteriales</taxon>
        <taxon>Natronomonadaceae</taxon>
        <taxon>Halomarina</taxon>
    </lineage>
</organism>
<dbReference type="AlphaFoldDB" id="A0ABD5UD65"/>
<dbReference type="GO" id="GO:0004165">
    <property type="term" value="F:delta(3)-delta(2)-enoyl-CoA isomerase activity"/>
    <property type="evidence" value="ECO:0007669"/>
    <property type="project" value="UniProtKB-ARBA"/>
</dbReference>
<comment type="caution">
    <text evidence="4">The sequence shown here is derived from an EMBL/GenBank/DDBJ whole genome shotgun (WGS) entry which is preliminary data.</text>
</comment>
<reference evidence="4 5" key="1">
    <citation type="journal article" date="2019" name="Int. J. Syst. Evol. Microbiol.">
        <title>The Global Catalogue of Microorganisms (GCM) 10K type strain sequencing project: providing services to taxonomists for standard genome sequencing and annotation.</title>
        <authorList>
            <consortium name="The Broad Institute Genomics Platform"/>
            <consortium name="The Broad Institute Genome Sequencing Center for Infectious Disease"/>
            <person name="Wu L."/>
            <person name="Ma J."/>
        </authorList>
    </citation>
    <scope>NUCLEOTIDE SEQUENCE [LARGE SCALE GENOMIC DNA]</scope>
    <source>
        <strain evidence="4 5">PSRA2</strain>
    </source>
</reference>
<dbReference type="PANTHER" id="PTHR43684:SF1">
    <property type="entry name" value="ENOYL-COA DELTA ISOMERASE 2"/>
    <property type="match status" value="1"/>
</dbReference>
<sequence length="262" mass="27622">MPYDYENFRVEREGDVLRVAIDSTSKMNALNRTMTDELLDLAVSLHGDDVRCLALTGSDGVFCAGGDVAGFAADADPSTEMRRGASLLHDAVVHLRRAEVPVVTGVNGPAVGAGLSLAILGDVVLAGEGSYFQFGYPRIGLTGDGGSTYFLPRLLGLRGALDFALRNRRVAAAEAVEMGLATDLVAADALDDELTAVSEALAAGPTVALGRTRQLLAESFERGFEAHLAAEADTIARTARTADFEEGVRSFTEGRDPAFEGR</sequence>
<evidence type="ECO:0000256" key="1">
    <source>
        <dbReference type="ARBA" id="ARBA00004275"/>
    </source>
</evidence>
<dbReference type="InterPro" id="IPR014748">
    <property type="entry name" value="Enoyl-CoA_hydra_C"/>
</dbReference>
<dbReference type="InterPro" id="IPR051053">
    <property type="entry name" value="ECH/Chromodomain_protein"/>
</dbReference>
<dbReference type="CDD" id="cd06558">
    <property type="entry name" value="crotonase-like"/>
    <property type="match status" value="1"/>
</dbReference>
<evidence type="ECO:0000256" key="2">
    <source>
        <dbReference type="ARBA" id="ARBA00023140"/>
    </source>
</evidence>
<gene>
    <name evidence="4" type="ORF">ACFQHK_18605</name>
</gene>